<dbReference type="VEuPathDB" id="FungiDB:YALI0_E00792g"/>
<dbReference type="PANTHER" id="PTHR37271:SF1">
    <property type="entry name" value="KARYOGAMY PROTEIN KAR9"/>
    <property type="match status" value="1"/>
</dbReference>
<dbReference type="GO" id="GO:0005938">
    <property type="term" value="C:cell cortex"/>
    <property type="evidence" value="ECO:0007669"/>
    <property type="project" value="TreeGrafter"/>
</dbReference>
<dbReference type="RefSeq" id="XP_503387.3">
    <property type="nucleotide sequence ID" value="XM_503387.3"/>
</dbReference>
<organism evidence="2 3">
    <name type="scientific">Yarrowia lipolytica</name>
    <name type="common">Candida lipolytica</name>
    <dbReference type="NCBI Taxonomy" id="4952"/>
    <lineage>
        <taxon>Eukaryota</taxon>
        <taxon>Fungi</taxon>
        <taxon>Dikarya</taxon>
        <taxon>Ascomycota</taxon>
        <taxon>Saccharomycotina</taxon>
        <taxon>Dipodascomycetes</taxon>
        <taxon>Dipodascales</taxon>
        <taxon>Dipodascales incertae sedis</taxon>
        <taxon>Yarrowia</taxon>
    </lineage>
</organism>
<protein>
    <recommendedName>
        <fullName evidence="4">Karyogamy protein</fullName>
    </recommendedName>
</protein>
<dbReference type="PANTHER" id="PTHR37271">
    <property type="entry name" value="KARYOGAMY PROTEIN KAR9"/>
    <property type="match status" value="1"/>
</dbReference>
<evidence type="ECO:0000256" key="1">
    <source>
        <dbReference type="SAM" id="MobiDB-lite"/>
    </source>
</evidence>
<feature type="region of interest" description="Disordered" evidence="1">
    <location>
        <begin position="512"/>
        <end position="695"/>
    </location>
</feature>
<dbReference type="GO" id="GO:0051293">
    <property type="term" value="P:establishment of spindle localization"/>
    <property type="evidence" value="ECO:0007669"/>
    <property type="project" value="TreeGrafter"/>
</dbReference>
<dbReference type="GO" id="GO:0043332">
    <property type="term" value="C:mating projection tip"/>
    <property type="evidence" value="ECO:0007669"/>
    <property type="project" value="TreeGrafter"/>
</dbReference>
<dbReference type="GeneID" id="2912899"/>
<dbReference type="Pfam" id="PF08580">
    <property type="entry name" value="KAR9"/>
    <property type="match status" value="1"/>
</dbReference>
<feature type="compositionally biased region" description="Low complexity" evidence="1">
    <location>
        <begin position="532"/>
        <end position="555"/>
    </location>
</feature>
<evidence type="ECO:0008006" key="4">
    <source>
        <dbReference type="Google" id="ProtNLM"/>
    </source>
</evidence>
<gene>
    <name evidence="2" type="ORF">YALI1_E01193g</name>
</gene>
<dbReference type="OMA" id="LNIMHAG"/>
<sequence>MLSTCASNLEKQRDDFVRLNGWETWDIDYVRPSSIGLHEFVNQRKATLEPVLKNSSSEGEWFLEHTDLLPRLVALVKDTPRLVVLAAGNEDDIDNNDGHNAEDTDHDKERLEGIATLCHQMEVAIEYTELCEQVIGHIDAEISQCMSTVFEIKEKRLESSFTGQISASQLDHVAKEVYPWLTRQDKSIKETFCQLNDTKIKPLTVSLGFIPERVAQFSSRCEPIFPTFSSLVNMNWTNLEQQWHNLKGEFALVNEELSTKKWSSILQLAIDQLGEDLDAALLTVLQRVCNDKNMFVEEVKVLSTKRLSTNSSIFSECSETTEISDHGAISPRLSFAPQFPVNRRLHMRVVSLDRFSPKPVIKRHSTSENHVLRDIDSSKLNQQIESDKQLQERNDYANISSSDLSNSSSSSVIVSTPDSDALEASEPVVPLKDIQLPPSTSSHKKSPLHDMSVIMETLESIESPTASLGEGTTLRDSKDSKCGCNSGPIPNAAIFNKFRSLKTTKSFIPVTNSPNRLLHRYPQLGSKPSTPDSASICSLSSCSDTSFGSSIGSTSTVKLGETPSLQPNGSSRQSLIPLPSPNRPASRSSSRLGSYATPLATPTRKPRLSYSGTGAAGLSGMRSVSDTPVLTDASRRRSESSTSSNSRRSSFLPSPVKRQSLMPPSTPRAVSREGYNSYHSGRVSREGIRGASSRDGMSLANAGVRIAKPVVR</sequence>
<accession>A0A1D8NGM3</accession>
<dbReference type="EMBL" id="CP017557">
    <property type="protein sequence ID" value="AOW04777.1"/>
    <property type="molecule type" value="Genomic_DNA"/>
</dbReference>
<dbReference type="GO" id="GO:0031578">
    <property type="term" value="P:mitotic spindle orientation checkpoint signaling"/>
    <property type="evidence" value="ECO:0007669"/>
    <property type="project" value="TreeGrafter"/>
</dbReference>
<dbReference type="GO" id="GO:0005816">
    <property type="term" value="C:spindle pole body"/>
    <property type="evidence" value="ECO:0007669"/>
    <property type="project" value="TreeGrafter"/>
</dbReference>
<dbReference type="InterPro" id="IPR013889">
    <property type="entry name" value="Karyogamy_KAR9"/>
</dbReference>
<feature type="compositionally biased region" description="Low complexity" evidence="1">
    <location>
        <begin position="640"/>
        <end position="650"/>
    </location>
</feature>
<dbReference type="AlphaFoldDB" id="A0A1D8NGM3"/>
<dbReference type="VEuPathDB" id="FungiDB:YALI1_E01193g"/>
<dbReference type="Proteomes" id="UP000182444">
    <property type="component" value="Chromosome 1E"/>
</dbReference>
<proteinExistence type="predicted"/>
<name>A0A1D8NGM3_YARLL</name>
<evidence type="ECO:0000313" key="2">
    <source>
        <dbReference type="EMBL" id="AOW04777.1"/>
    </source>
</evidence>
<reference evidence="2 3" key="1">
    <citation type="journal article" date="2016" name="PLoS ONE">
        <title>Sequence Assembly of Yarrowia lipolytica Strain W29/CLIB89 Shows Transposable Element Diversity.</title>
        <authorList>
            <person name="Magnan C."/>
            <person name="Yu J."/>
            <person name="Chang I."/>
            <person name="Jahn E."/>
            <person name="Kanomata Y."/>
            <person name="Wu J."/>
            <person name="Zeller M."/>
            <person name="Oakes M."/>
            <person name="Baldi P."/>
            <person name="Sandmeyer S."/>
        </authorList>
    </citation>
    <scope>NUCLEOTIDE SEQUENCE [LARGE SCALE GENOMIC DNA]</scope>
    <source>
        <strain evidence="3">CLIB89(W29)</strain>
    </source>
</reference>
<dbReference type="KEGG" id="yli:2912899"/>
<dbReference type="GO" id="GO:0030473">
    <property type="term" value="P:nuclear migration along microtubule"/>
    <property type="evidence" value="ECO:0007669"/>
    <property type="project" value="TreeGrafter"/>
</dbReference>
<feature type="compositionally biased region" description="Polar residues" evidence="1">
    <location>
        <begin position="563"/>
        <end position="574"/>
    </location>
</feature>
<evidence type="ECO:0000313" key="3">
    <source>
        <dbReference type="Proteomes" id="UP000182444"/>
    </source>
</evidence>
<feature type="region of interest" description="Disordered" evidence="1">
    <location>
        <begin position="399"/>
        <end position="419"/>
    </location>
</feature>